<dbReference type="EMBL" id="CP101990">
    <property type="protein sequence ID" value="UUI67167.1"/>
    <property type="molecule type" value="Genomic_DNA"/>
</dbReference>
<reference evidence="3 4" key="1">
    <citation type="submission" date="2022-07" db="EMBL/GenBank/DDBJ databases">
        <title>Novel species in genus Aeromicrobium.</title>
        <authorList>
            <person name="Ye L."/>
        </authorList>
    </citation>
    <scope>NUCLEOTIDE SEQUENCE [LARGE SCALE GENOMIC DNA]</scope>
    <source>
        <strain evidence="4">zg-Y50</strain>
    </source>
</reference>
<evidence type="ECO:0000313" key="4">
    <source>
        <dbReference type="Proteomes" id="UP001315860"/>
    </source>
</evidence>
<evidence type="ECO:0000259" key="2">
    <source>
        <dbReference type="Pfam" id="PF09350"/>
    </source>
</evidence>
<name>A0ABY5K9Q3_9ACTN</name>
<evidence type="ECO:0000313" key="3">
    <source>
        <dbReference type="EMBL" id="UUI67167.1"/>
    </source>
</evidence>
<gene>
    <name evidence="3" type="ORF">NP095_08065</name>
</gene>
<proteinExistence type="predicted"/>
<feature type="compositionally biased region" description="Basic and acidic residues" evidence="1">
    <location>
        <begin position="192"/>
        <end position="201"/>
    </location>
</feature>
<organism evidence="3 4">
    <name type="scientific">Aeromicrobium duanguangcaii</name>
    <dbReference type="NCBI Taxonomy" id="2968086"/>
    <lineage>
        <taxon>Bacteria</taxon>
        <taxon>Bacillati</taxon>
        <taxon>Actinomycetota</taxon>
        <taxon>Actinomycetes</taxon>
        <taxon>Propionibacteriales</taxon>
        <taxon>Nocardioidaceae</taxon>
        <taxon>Aeromicrobium</taxon>
    </lineage>
</organism>
<feature type="domain" description="DnaJ homologue subfamily C member 28 conserved" evidence="2">
    <location>
        <begin position="53"/>
        <end position="120"/>
    </location>
</feature>
<dbReference type="RefSeq" id="WP_232416422.1">
    <property type="nucleotide sequence ID" value="NZ_CP101990.1"/>
</dbReference>
<sequence>MDRITGSAEPMDEDARNRAARYRMDPDADRADESPDEDAPVPPQRRPEDQTLWVDQQIRAAMARGEFDDLPYAGKPLPHIDTAAEPDWWLKRFIEREQITGVLPEALQLRKDDAILDEQLDRLRSERAVREAVEEFNRRIVAARRQLQGGPPVVTQLRDIEVEVAAWRARRGRRAQASAPLPEPPPPGLIRRAWDRLRRRG</sequence>
<dbReference type="InterPro" id="IPR018961">
    <property type="entry name" value="DnaJ_homolog_subfam-C_membr-28"/>
</dbReference>
<accession>A0ABY5K9Q3</accession>
<protein>
    <submittedName>
        <fullName evidence="3">DUF1992 domain-containing protein</fullName>
    </submittedName>
</protein>
<dbReference type="Pfam" id="PF09350">
    <property type="entry name" value="DJC28_CD"/>
    <property type="match status" value="1"/>
</dbReference>
<feature type="region of interest" description="Disordered" evidence="1">
    <location>
        <begin position="171"/>
        <end position="201"/>
    </location>
</feature>
<feature type="compositionally biased region" description="Basic and acidic residues" evidence="1">
    <location>
        <begin position="13"/>
        <end position="33"/>
    </location>
</feature>
<dbReference type="Proteomes" id="UP001315860">
    <property type="component" value="Chromosome"/>
</dbReference>
<evidence type="ECO:0000256" key="1">
    <source>
        <dbReference type="SAM" id="MobiDB-lite"/>
    </source>
</evidence>
<feature type="region of interest" description="Disordered" evidence="1">
    <location>
        <begin position="1"/>
        <end position="52"/>
    </location>
</feature>
<keyword evidence="4" id="KW-1185">Reference proteome</keyword>